<evidence type="ECO:0000256" key="2">
    <source>
        <dbReference type="SAM" id="Phobius"/>
    </source>
</evidence>
<accession>A0A810KTT9</accession>
<keyword evidence="2" id="KW-0812">Transmembrane</keyword>
<sequence>MTVTNDRRGRGPVQQPAPAGPVGVNEPAPGGPVSEPAPAGAVSLNEPAPVAPPGSRRERGAATAEFAVAMPGVVLLLLVGLTAVAALIAKVECVDAAREAARVAARGADGAAAGARAAPAHAQVSVSTGRSVRATVTAPVIPLGSVLSSLTVSGSAVAEAEPGVVP</sequence>
<reference evidence="4" key="1">
    <citation type="submission" date="2020-08" db="EMBL/GenBank/DDBJ databases">
        <title>Whole genome shotgun sequence of Actinocatenispora sera NBRC 101916.</title>
        <authorList>
            <person name="Komaki H."/>
            <person name="Tamura T."/>
        </authorList>
    </citation>
    <scope>NUCLEOTIDE SEQUENCE</scope>
    <source>
        <strain evidence="4">NBRC 101916</strain>
    </source>
</reference>
<dbReference type="EMBL" id="AP023354">
    <property type="protein sequence ID" value="BCJ26414.1"/>
    <property type="molecule type" value="Genomic_DNA"/>
</dbReference>
<dbReference type="NCBIfam" id="NF041390">
    <property type="entry name" value="TadE_Rv3655c"/>
    <property type="match status" value="1"/>
</dbReference>
<name>A0A810KTT9_9ACTN</name>
<keyword evidence="2" id="KW-1133">Transmembrane helix</keyword>
<evidence type="ECO:0000256" key="1">
    <source>
        <dbReference type="SAM" id="MobiDB-lite"/>
    </source>
</evidence>
<organism evidence="4 5">
    <name type="scientific">Actinocatenispora sera</name>
    <dbReference type="NCBI Taxonomy" id="390989"/>
    <lineage>
        <taxon>Bacteria</taxon>
        <taxon>Bacillati</taxon>
        <taxon>Actinomycetota</taxon>
        <taxon>Actinomycetes</taxon>
        <taxon>Micromonosporales</taxon>
        <taxon>Micromonosporaceae</taxon>
        <taxon>Actinocatenispora</taxon>
    </lineage>
</organism>
<protein>
    <recommendedName>
        <fullName evidence="3">TadE-like domain-containing protein</fullName>
    </recommendedName>
</protein>
<evidence type="ECO:0000259" key="3">
    <source>
        <dbReference type="Pfam" id="PF07811"/>
    </source>
</evidence>
<evidence type="ECO:0000313" key="4">
    <source>
        <dbReference type="EMBL" id="BCJ26414.1"/>
    </source>
</evidence>
<feature type="region of interest" description="Disordered" evidence="1">
    <location>
        <begin position="1"/>
        <end position="57"/>
    </location>
</feature>
<feature type="transmembrane region" description="Helical" evidence="2">
    <location>
        <begin position="66"/>
        <end position="89"/>
    </location>
</feature>
<gene>
    <name evidence="4" type="ORF">Asera_05220</name>
</gene>
<dbReference type="Pfam" id="PF07811">
    <property type="entry name" value="TadE"/>
    <property type="match status" value="1"/>
</dbReference>
<dbReference type="KEGG" id="aser:Asera_05220"/>
<dbReference type="InterPro" id="IPR049790">
    <property type="entry name" value="Rv3655c/TadE"/>
</dbReference>
<dbReference type="AlphaFoldDB" id="A0A810KTT9"/>
<feature type="domain" description="TadE-like" evidence="3">
    <location>
        <begin position="60"/>
        <end position="102"/>
    </location>
</feature>
<proteinExistence type="predicted"/>
<dbReference type="InterPro" id="IPR012495">
    <property type="entry name" value="TadE-like_dom"/>
</dbReference>
<keyword evidence="5" id="KW-1185">Reference proteome</keyword>
<evidence type="ECO:0000313" key="5">
    <source>
        <dbReference type="Proteomes" id="UP000680750"/>
    </source>
</evidence>
<keyword evidence="2" id="KW-0472">Membrane</keyword>
<dbReference type="Proteomes" id="UP000680750">
    <property type="component" value="Chromosome"/>
</dbReference>